<reference evidence="7 8" key="1">
    <citation type="submission" date="2015-12" db="EMBL/GenBank/DDBJ databases">
        <title>Dictyostelia acquired genes for synthesis and detection of signals that induce cell-type specialization by lateral gene transfer from prokaryotes.</title>
        <authorList>
            <person name="Gloeckner G."/>
            <person name="Schaap P."/>
        </authorList>
    </citation>
    <scope>NUCLEOTIDE SEQUENCE [LARGE SCALE GENOMIC DNA]</scope>
    <source>
        <strain evidence="7 8">TK</strain>
    </source>
</reference>
<dbReference type="PROSITE" id="PS50103">
    <property type="entry name" value="ZF_C3H1"/>
    <property type="match status" value="3"/>
</dbReference>
<comment type="caution">
    <text evidence="7">The sequence shown here is derived from an EMBL/GenBank/DDBJ whole genome shotgun (WGS) entry which is preliminary data.</text>
</comment>
<sequence>MNEIEIQQKINQLKNLIVTHKNQVTNKPPLIHHQQPNKPYSPPTFKKFNNTISYPKVPQYKAPVNFKQIPTTVRYNSPPIPKPSASIPTSATTINKISTIPYKPQPKPIIARKPATLTYKPYYSHPTTKYPFYNYTSTFKKTPVNYFQPKFSFYNSRASVMANPRARSRIIPTFGLQKSAYLSKYKALDKTNKLVTLLMKSPSVQPKIIDSIFVKSGNSLVRKSLDDKYIKVGNKLIRKTDQPTSTSTTNKTITSIKPQPIINITKSLNRPVATILKKSSGISNSKKTSEKLKQYLTNKKKKNRDYCLFFNRFGKCNNGDKCKYEHDKSKVRTCPKYLQGKCNQEDCLLKHEATDIEQMPVCYQYLRGKCFSENCPYLHANVSKDAKVCQDFLKGVCTKGSLCKLKHTYSTKSDQPSSTDVTSISNGAQSETITPTDSFFDDFDQSLFN</sequence>
<dbReference type="InParanoid" id="A0A151ZRN7"/>
<keyword evidence="2 4" id="KW-0863">Zinc-finger</keyword>
<feature type="zinc finger region" description="C3H1-type" evidence="4">
    <location>
        <begin position="301"/>
        <end position="329"/>
    </location>
</feature>
<evidence type="ECO:0000256" key="4">
    <source>
        <dbReference type="PROSITE-ProRule" id="PRU00723"/>
    </source>
</evidence>
<proteinExistence type="predicted"/>
<feature type="region of interest" description="Disordered" evidence="5">
    <location>
        <begin position="409"/>
        <end position="437"/>
    </location>
</feature>
<evidence type="ECO:0000256" key="5">
    <source>
        <dbReference type="SAM" id="MobiDB-lite"/>
    </source>
</evidence>
<evidence type="ECO:0000256" key="3">
    <source>
        <dbReference type="ARBA" id="ARBA00022833"/>
    </source>
</evidence>
<dbReference type="OrthoDB" id="3247158at2759"/>
<evidence type="ECO:0000313" key="8">
    <source>
        <dbReference type="Proteomes" id="UP000076078"/>
    </source>
</evidence>
<dbReference type="SUPFAM" id="SSF90229">
    <property type="entry name" value="CCCH zinc finger"/>
    <property type="match status" value="1"/>
</dbReference>
<name>A0A151ZRN7_TIELA</name>
<feature type="domain" description="C3H1-type" evidence="6">
    <location>
        <begin position="356"/>
        <end position="382"/>
    </location>
</feature>
<dbReference type="SMART" id="SM00356">
    <property type="entry name" value="ZnF_C3H1"/>
    <property type="match status" value="4"/>
</dbReference>
<dbReference type="EMBL" id="LODT01000021">
    <property type="protein sequence ID" value="KYQ96691.1"/>
    <property type="molecule type" value="Genomic_DNA"/>
</dbReference>
<dbReference type="Gene3D" id="4.10.1000.10">
    <property type="entry name" value="Zinc finger, CCCH-type"/>
    <property type="match status" value="2"/>
</dbReference>
<dbReference type="AlphaFoldDB" id="A0A151ZRN7"/>
<accession>A0A151ZRN7</accession>
<dbReference type="Pfam" id="PF00642">
    <property type="entry name" value="zf-CCCH"/>
    <property type="match status" value="1"/>
</dbReference>
<dbReference type="InterPro" id="IPR000571">
    <property type="entry name" value="Znf_CCCH"/>
</dbReference>
<feature type="zinc finger region" description="C3H1-type" evidence="4">
    <location>
        <begin position="383"/>
        <end position="410"/>
    </location>
</feature>
<dbReference type="STRING" id="361077.A0A151ZRN7"/>
<dbReference type="GO" id="GO:0005634">
    <property type="term" value="C:nucleus"/>
    <property type="evidence" value="ECO:0007669"/>
    <property type="project" value="TreeGrafter"/>
</dbReference>
<feature type="zinc finger region" description="C3H1-type" evidence="4">
    <location>
        <begin position="356"/>
        <end position="382"/>
    </location>
</feature>
<dbReference type="Proteomes" id="UP000076078">
    <property type="component" value="Unassembled WGS sequence"/>
</dbReference>
<keyword evidence="8" id="KW-1185">Reference proteome</keyword>
<dbReference type="InterPro" id="IPR036855">
    <property type="entry name" value="Znf_CCCH_sf"/>
</dbReference>
<feature type="compositionally biased region" description="Polar residues" evidence="5">
    <location>
        <begin position="410"/>
        <end position="436"/>
    </location>
</feature>
<evidence type="ECO:0000259" key="6">
    <source>
        <dbReference type="PROSITE" id="PS50103"/>
    </source>
</evidence>
<dbReference type="GO" id="GO:0008270">
    <property type="term" value="F:zinc ion binding"/>
    <property type="evidence" value="ECO:0007669"/>
    <property type="project" value="UniProtKB-KW"/>
</dbReference>
<keyword evidence="1 4" id="KW-0479">Metal-binding</keyword>
<feature type="domain" description="C3H1-type" evidence="6">
    <location>
        <begin position="383"/>
        <end position="410"/>
    </location>
</feature>
<feature type="domain" description="C3H1-type" evidence="6">
    <location>
        <begin position="301"/>
        <end position="329"/>
    </location>
</feature>
<evidence type="ECO:0000313" key="7">
    <source>
        <dbReference type="EMBL" id="KYQ96691.1"/>
    </source>
</evidence>
<dbReference type="FunCoup" id="A0A151ZRN7">
    <property type="interactions" value="66"/>
</dbReference>
<gene>
    <name evidence="7" type="ORF">DLAC_03984</name>
</gene>
<evidence type="ECO:0000256" key="2">
    <source>
        <dbReference type="ARBA" id="ARBA00022771"/>
    </source>
</evidence>
<protein>
    <recommendedName>
        <fullName evidence="6">C3H1-type domain-containing protein</fullName>
    </recommendedName>
</protein>
<evidence type="ECO:0000256" key="1">
    <source>
        <dbReference type="ARBA" id="ARBA00022723"/>
    </source>
</evidence>
<dbReference type="PANTHER" id="PTHR46156">
    <property type="entry name" value="CCCH ZINGC FINGER"/>
    <property type="match status" value="1"/>
</dbReference>
<dbReference type="PANTHER" id="PTHR46156:SF1">
    <property type="entry name" value="ZINC FINGER CCCH DOMAIN-CONTAINING PROTEIN 3"/>
    <property type="match status" value="1"/>
</dbReference>
<organism evidence="7 8">
    <name type="scientific">Tieghemostelium lacteum</name>
    <name type="common">Slime mold</name>
    <name type="synonym">Dictyostelium lacteum</name>
    <dbReference type="NCBI Taxonomy" id="361077"/>
    <lineage>
        <taxon>Eukaryota</taxon>
        <taxon>Amoebozoa</taxon>
        <taxon>Evosea</taxon>
        <taxon>Eumycetozoa</taxon>
        <taxon>Dictyostelia</taxon>
        <taxon>Dictyosteliales</taxon>
        <taxon>Raperosteliaceae</taxon>
        <taxon>Tieghemostelium</taxon>
    </lineage>
</organism>
<keyword evidence="3 4" id="KW-0862">Zinc</keyword>